<reference evidence="4 5" key="1">
    <citation type="journal article" date="2016" name="Nat. Commun.">
        <title>Thousands of microbial genomes shed light on interconnected biogeochemical processes in an aquifer system.</title>
        <authorList>
            <person name="Anantharaman K."/>
            <person name="Brown C.T."/>
            <person name="Hug L.A."/>
            <person name="Sharon I."/>
            <person name="Castelle C.J."/>
            <person name="Probst A.J."/>
            <person name="Thomas B.C."/>
            <person name="Singh A."/>
            <person name="Wilkins M.J."/>
            <person name="Karaoz U."/>
            <person name="Brodie E.L."/>
            <person name="Williams K.H."/>
            <person name="Hubbard S.S."/>
            <person name="Banfield J.F."/>
        </authorList>
    </citation>
    <scope>NUCLEOTIDE SEQUENCE [LARGE SCALE GENOMIC DNA]</scope>
</reference>
<evidence type="ECO:0000313" key="5">
    <source>
        <dbReference type="Proteomes" id="UP000179129"/>
    </source>
</evidence>
<proteinExistence type="predicted"/>
<keyword evidence="2" id="KW-0012">Acyltransferase</keyword>
<dbReference type="SUPFAM" id="SSF51161">
    <property type="entry name" value="Trimeric LpxA-like enzymes"/>
    <property type="match status" value="1"/>
</dbReference>
<dbReference type="GO" id="GO:0016779">
    <property type="term" value="F:nucleotidyltransferase activity"/>
    <property type="evidence" value="ECO:0007669"/>
    <property type="project" value="UniProtKB-ARBA"/>
</dbReference>
<accession>A0A1F5YNZ9</accession>
<feature type="domain" description="Mannose-1-phosphate guanyltransferase C-terminal" evidence="3">
    <location>
        <begin position="74"/>
        <end position="159"/>
    </location>
</feature>
<protein>
    <submittedName>
        <fullName evidence="4">UDP-N-acetylglucosamine diphosphorylase</fullName>
    </submittedName>
</protein>
<organism evidence="4 5">
    <name type="scientific">Candidatus Glassbacteria bacterium RIFCSPLOWO2_12_FULL_58_11</name>
    <dbReference type="NCBI Taxonomy" id="1817867"/>
    <lineage>
        <taxon>Bacteria</taxon>
        <taxon>Candidatus Glassiibacteriota</taxon>
    </lineage>
</organism>
<dbReference type="InterPro" id="IPR011004">
    <property type="entry name" value="Trimer_LpxA-like_sf"/>
</dbReference>
<dbReference type="Pfam" id="PF25087">
    <property type="entry name" value="GMPPB_C"/>
    <property type="match status" value="1"/>
</dbReference>
<name>A0A1F5YNZ9_9BACT</name>
<dbReference type="InterPro" id="IPR050065">
    <property type="entry name" value="GlmU-like"/>
</dbReference>
<dbReference type="PANTHER" id="PTHR43584">
    <property type="entry name" value="NUCLEOTIDYL TRANSFERASE"/>
    <property type="match status" value="1"/>
</dbReference>
<comment type="caution">
    <text evidence="4">The sequence shown here is derived from an EMBL/GenBank/DDBJ whole genome shotgun (WGS) entry which is preliminary data.</text>
</comment>
<dbReference type="STRING" id="1817867.A3F83_15005"/>
<dbReference type="InterPro" id="IPR056729">
    <property type="entry name" value="GMPPB_C"/>
</dbReference>
<evidence type="ECO:0000256" key="2">
    <source>
        <dbReference type="ARBA" id="ARBA00023315"/>
    </source>
</evidence>
<dbReference type="Proteomes" id="UP000179129">
    <property type="component" value="Unassembled WGS sequence"/>
</dbReference>
<evidence type="ECO:0000256" key="1">
    <source>
        <dbReference type="ARBA" id="ARBA00022679"/>
    </source>
</evidence>
<sequence>MFDAKYYFDFQYCPFPRIFDGLQYVWQAIPKIKDVLSANLKPGIHPSAKISQHTFIGEQVQIGPDTVIQHGAVIMGPAIIGAGVEIRSSAFLRPDVIVGDKAVLGNSCEFKNCLLHREANVPHFAYVGDSILGYRAHLGAGVKISNVKLTMETVLVKGEKGVIDTGLIKFGAILGDVTDIGCNSVLNPGTLVGPHSIVYPNSSWRGVLPASHIAKLRQSFEVVQRKE</sequence>
<keyword evidence="1" id="KW-0808">Transferase</keyword>
<evidence type="ECO:0000259" key="3">
    <source>
        <dbReference type="Pfam" id="PF25087"/>
    </source>
</evidence>
<gene>
    <name evidence="4" type="ORF">A3F83_15005</name>
</gene>
<dbReference type="EMBL" id="MFIX01000202">
    <property type="protein sequence ID" value="OGG01773.1"/>
    <property type="molecule type" value="Genomic_DNA"/>
</dbReference>
<dbReference type="AlphaFoldDB" id="A0A1F5YNZ9"/>
<dbReference type="Gene3D" id="2.160.10.10">
    <property type="entry name" value="Hexapeptide repeat proteins"/>
    <property type="match status" value="1"/>
</dbReference>
<dbReference type="PANTHER" id="PTHR43584:SF8">
    <property type="entry name" value="N-ACETYLMURAMATE ALPHA-1-PHOSPHATE URIDYLYLTRANSFERASE"/>
    <property type="match status" value="1"/>
</dbReference>
<dbReference type="GO" id="GO:0016746">
    <property type="term" value="F:acyltransferase activity"/>
    <property type="evidence" value="ECO:0007669"/>
    <property type="project" value="UniProtKB-KW"/>
</dbReference>
<evidence type="ECO:0000313" key="4">
    <source>
        <dbReference type="EMBL" id="OGG01773.1"/>
    </source>
</evidence>